<dbReference type="PANTHER" id="PTHR11264:SF0">
    <property type="entry name" value="URACIL-DNA GLYCOSYLASE"/>
    <property type="match status" value="1"/>
</dbReference>
<dbReference type="GO" id="GO:0004844">
    <property type="term" value="F:uracil DNA N-glycosylase activity"/>
    <property type="evidence" value="ECO:0007669"/>
    <property type="project" value="InterPro"/>
</dbReference>
<reference evidence="2" key="2">
    <citation type="journal article" date="2021" name="PeerJ">
        <title>Extensive microbial diversity within the chicken gut microbiome revealed by metagenomics and culture.</title>
        <authorList>
            <person name="Gilroy R."/>
            <person name="Ravi A."/>
            <person name="Getino M."/>
            <person name="Pursley I."/>
            <person name="Horton D.L."/>
            <person name="Alikhan N.F."/>
            <person name="Baker D."/>
            <person name="Gharbi K."/>
            <person name="Hall N."/>
            <person name="Watson M."/>
            <person name="Adriaenssens E.M."/>
            <person name="Foster-Nyarko E."/>
            <person name="Jarju S."/>
            <person name="Secka A."/>
            <person name="Antonio M."/>
            <person name="Oren A."/>
            <person name="Chaudhuri R.R."/>
            <person name="La Ragione R."/>
            <person name="Hildebrand F."/>
            <person name="Pallen M.J."/>
        </authorList>
    </citation>
    <scope>NUCLEOTIDE SEQUENCE</scope>
    <source>
        <strain evidence="2">4920</strain>
    </source>
</reference>
<dbReference type="Proteomes" id="UP000886743">
    <property type="component" value="Unassembled WGS sequence"/>
</dbReference>
<gene>
    <name evidence="2" type="ORF">IAC74_03165</name>
</gene>
<dbReference type="SUPFAM" id="SSF52141">
    <property type="entry name" value="Uracil-DNA glycosylase-like"/>
    <property type="match status" value="1"/>
</dbReference>
<protein>
    <recommendedName>
        <fullName evidence="1">Uracil-DNA glycosylase</fullName>
    </recommendedName>
</protein>
<dbReference type="PANTHER" id="PTHR11264">
    <property type="entry name" value="URACIL-DNA GLYCOSYLASE"/>
    <property type="match status" value="1"/>
</dbReference>
<organism evidence="2 3">
    <name type="scientific">Candidatus Aphodoplasma excrementigallinarum</name>
    <dbReference type="NCBI Taxonomy" id="2840673"/>
    <lineage>
        <taxon>Bacteria</taxon>
        <taxon>Bacillati</taxon>
        <taxon>Bacillota</taxon>
        <taxon>Clostridia</taxon>
        <taxon>Eubacteriales</taxon>
        <taxon>Candidatus Aphodoplasma</taxon>
    </lineage>
</organism>
<dbReference type="CDD" id="cd10027">
    <property type="entry name" value="UDG-F1-like"/>
    <property type="match status" value="1"/>
</dbReference>
<dbReference type="Gene3D" id="3.40.470.10">
    <property type="entry name" value="Uracil-DNA glycosylase-like domain"/>
    <property type="match status" value="1"/>
</dbReference>
<name>A0A9D1NG83_9FIRM</name>
<feature type="non-terminal residue" evidence="2">
    <location>
        <position position="1"/>
    </location>
</feature>
<dbReference type="InterPro" id="IPR036895">
    <property type="entry name" value="Uracil-DNA_glycosylase-like_sf"/>
</dbReference>
<evidence type="ECO:0000313" key="2">
    <source>
        <dbReference type="EMBL" id="HIV02548.1"/>
    </source>
</evidence>
<evidence type="ECO:0000256" key="1">
    <source>
        <dbReference type="ARBA" id="ARBA00018429"/>
    </source>
</evidence>
<comment type="caution">
    <text evidence="2">The sequence shown here is derived from an EMBL/GenBank/DDBJ whole genome shotgun (WGS) entry which is preliminary data.</text>
</comment>
<sequence length="90" mass="10252">HKDKGWELFTDRIIELLNEREEGVVFLLWGANAKAKAALITAPQHRILTAAHPSPMSAARGFFGCRHFSRANRILEQNGMEPIDWQIENI</sequence>
<dbReference type="AlphaFoldDB" id="A0A9D1NG83"/>
<dbReference type="EMBL" id="DVOF01000089">
    <property type="protein sequence ID" value="HIV02548.1"/>
    <property type="molecule type" value="Genomic_DNA"/>
</dbReference>
<proteinExistence type="predicted"/>
<accession>A0A9D1NG83</accession>
<dbReference type="GO" id="GO:0097510">
    <property type="term" value="P:base-excision repair, AP site formation via deaminated base removal"/>
    <property type="evidence" value="ECO:0007669"/>
    <property type="project" value="TreeGrafter"/>
</dbReference>
<evidence type="ECO:0000313" key="3">
    <source>
        <dbReference type="Proteomes" id="UP000886743"/>
    </source>
</evidence>
<reference evidence="2" key="1">
    <citation type="submission" date="2020-10" db="EMBL/GenBank/DDBJ databases">
        <authorList>
            <person name="Gilroy R."/>
        </authorList>
    </citation>
    <scope>NUCLEOTIDE SEQUENCE</scope>
    <source>
        <strain evidence="2">4920</strain>
    </source>
</reference>
<dbReference type="InterPro" id="IPR002043">
    <property type="entry name" value="UDG_fam1"/>
</dbReference>